<dbReference type="eggNOG" id="COG0457">
    <property type="taxonomic scope" value="Bacteria"/>
</dbReference>
<dbReference type="PROSITE" id="PS50005">
    <property type="entry name" value="TPR"/>
    <property type="match status" value="2"/>
</dbReference>
<dbReference type="PATRIC" id="fig|56110.3.peg.3591"/>
<dbReference type="Gene3D" id="1.25.40.10">
    <property type="entry name" value="Tetratricopeptide repeat domain"/>
    <property type="match status" value="1"/>
</dbReference>
<dbReference type="PROSITE" id="PS50293">
    <property type="entry name" value="TPR_REGION"/>
    <property type="match status" value="2"/>
</dbReference>
<dbReference type="PANTHER" id="PTHR44858:SF1">
    <property type="entry name" value="UDP-N-ACETYLGLUCOSAMINE--PEPTIDE N-ACETYLGLUCOSAMINYLTRANSFERASE SPINDLY-RELATED"/>
    <property type="match status" value="1"/>
</dbReference>
<accession>K9TKB9</accession>
<evidence type="ECO:0000256" key="3">
    <source>
        <dbReference type="PROSITE-ProRule" id="PRU00339"/>
    </source>
</evidence>
<feature type="repeat" description="TPR" evidence="3">
    <location>
        <begin position="123"/>
        <end position="156"/>
    </location>
</feature>
<dbReference type="STRING" id="56110.Oscil6304_3005"/>
<reference evidence="4 5" key="1">
    <citation type="submission" date="2012-06" db="EMBL/GenBank/DDBJ databases">
        <title>Finished chromosome of genome of Oscillatoria acuminata PCC 6304.</title>
        <authorList>
            <consortium name="US DOE Joint Genome Institute"/>
            <person name="Gugger M."/>
            <person name="Coursin T."/>
            <person name="Rippka R."/>
            <person name="Tandeau De Marsac N."/>
            <person name="Huntemann M."/>
            <person name="Wei C.-L."/>
            <person name="Han J."/>
            <person name="Detter J.C."/>
            <person name="Han C."/>
            <person name="Tapia R."/>
            <person name="Davenport K."/>
            <person name="Daligault H."/>
            <person name="Erkkila T."/>
            <person name="Gu W."/>
            <person name="Munk A.C.C."/>
            <person name="Teshima H."/>
            <person name="Xu Y."/>
            <person name="Chain P."/>
            <person name="Chen A."/>
            <person name="Krypides N."/>
            <person name="Mavromatis K."/>
            <person name="Markowitz V."/>
            <person name="Szeto E."/>
            <person name="Ivanova N."/>
            <person name="Mikhailova N."/>
            <person name="Ovchinnikova G."/>
            <person name="Pagani I."/>
            <person name="Pati A."/>
            <person name="Goodwin L."/>
            <person name="Peters L."/>
            <person name="Pitluck S."/>
            <person name="Woyke T."/>
            <person name="Kerfeld C."/>
        </authorList>
    </citation>
    <scope>NUCLEOTIDE SEQUENCE [LARGE SCALE GENOMIC DNA]</scope>
    <source>
        <strain evidence="4 5">PCC 6304</strain>
    </source>
</reference>
<dbReference type="GO" id="GO:0009279">
    <property type="term" value="C:cell outer membrane"/>
    <property type="evidence" value="ECO:0007669"/>
    <property type="project" value="TreeGrafter"/>
</dbReference>
<keyword evidence="5" id="KW-1185">Reference proteome</keyword>
<organism evidence="4 5">
    <name type="scientific">Oscillatoria acuminata PCC 6304</name>
    <dbReference type="NCBI Taxonomy" id="56110"/>
    <lineage>
        <taxon>Bacteria</taxon>
        <taxon>Bacillati</taxon>
        <taxon>Cyanobacteriota</taxon>
        <taxon>Cyanophyceae</taxon>
        <taxon>Oscillatoriophycideae</taxon>
        <taxon>Oscillatoriales</taxon>
        <taxon>Oscillatoriaceae</taxon>
        <taxon>Oscillatoria</taxon>
    </lineage>
</organism>
<evidence type="ECO:0000313" key="5">
    <source>
        <dbReference type="Proteomes" id="UP000010367"/>
    </source>
</evidence>
<dbReference type="HOGENOM" id="CLU_079829_3_1_3"/>
<keyword evidence="1" id="KW-0677">Repeat</keyword>
<evidence type="ECO:0000313" key="4">
    <source>
        <dbReference type="EMBL" id="AFY82601.1"/>
    </source>
</evidence>
<dbReference type="PANTHER" id="PTHR44858">
    <property type="entry name" value="TETRATRICOPEPTIDE REPEAT PROTEIN 6"/>
    <property type="match status" value="1"/>
</dbReference>
<dbReference type="InParanoid" id="K9TKB9"/>
<keyword evidence="2 3" id="KW-0802">TPR repeat</keyword>
<dbReference type="SMART" id="SM00028">
    <property type="entry name" value="TPR"/>
    <property type="match status" value="3"/>
</dbReference>
<proteinExistence type="predicted"/>
<dbReference type="KEGG" id="oac:Oscil6304_3005"/>
<dbReference type="InterPro" id="IPR050498">
    <property type="entry name" value="Ycf3"/>
</dbReference>
<dbReference type="AlphaFoldDB" id="K9TKB9"/>
<feature type="repeat" description="TPR" evidence="3">
    <location>
        <begin position="89"/>
        <end position="122"/>
    </location>
</feature>
<dbReference type="Proteomes" id="UP000010367">
    <property type="component" value="Chromosome"/>
</dbReference>
<evidence type="ECO:0000256" key="1">
    <source>
        <dbReference type="ARBA" id="ARBA00022737"/>
    </source>
</evidence>
<dbReference type="EMBL" id="CP003607">
    <property type="protein sequence ID" value="AFY82601.1"/>
    <property type="molecule type" value="Genomic_DNA"/>
</dbReference>
<sequence length="171" mass="19547">MSLCSSTFSALSAAFMDRSSIEPLLEDLKNPTERVRDRATQELWRIWFHQKGLYGLDFLQRAQVLLDRGNLKEAEAVLTELIEDQPDFAEAWNRRAVLYYSMGDYYKAIEDCRVAIELNPVHFGALHGLGLCYATLGKYREAIQAFQQALAIQPFALINQRLILECTARLS</sequence>
<dbReference type="GO" id="GO:0046813">
    <property type="term" value="P:receptor-mediated virion attachment to host cell"/>
    <property type="evidence" value="ECO:0007669"/>
    <property type="project" value="TreeGrafter"/>
</dbReference>
<protein>
    <submittedName>
        <fullName evidence="4">Tetratricopeptide repeat protein</fullName>
    </submittedName>
</protein>
<gene>
    <name evidence="4" type="ORF">Oscil6304_3005</name>
</gene>
<dbReference type="InterPro" id="IPR019734">
    <property type="entry name" value="TPR_rpt"/>
</dbReference>
<dbReference type="Pfam" id="PF12895">
    <property type="entry name" value="ANAPC3"/>
    <property type="match status" value="1"/>
</dbReference>
<name>K9TKB9_9CYAN</name>
<dbReference type="InterPro" id="IPR011990">
    <property type="entry name" value="TPR-like_helical_dom_sf"/>
</dbReference>
<dbReference type="SUPFAM" id="SSF48452">
    <property type="entry name" value="TPR-like"/>
    <property type="match status" value="1"/>
</dbReference>
<evidence type="ECO:0000256" key="2">
    <source>
        <dbReference type="ARBA" id="ARBA00022803"/>
    </source>
</evidence>